<evidence type="ECO:0000256" key="5">
    <source>
        <dbReference type="ARBA" id="ARBA00023242"/>
    </source>
</evidence>
<sequence>MGRRKIEMKMVTDSGTRQVTFSKRRNGLFKKANELSTLCAAQVAILVFSPGGKPYSFGHPNVESIIHRFLNSRKSNEEYFDQRANSNLEAIGQSNPNSNTDKVINLLKKFHAQRKRGKTLVKMMRMKLQKGKAIVSQKFGKSKRSLEVLRDKLKNRINEIEASSSLLLLAEGLNEKIND</sequence>
<dbReference type="Proteomes" id="UP000197138">
    <property type="component" value="Unassembled WGS sequence"/>
</dbReference>
<organism evidence="7 9">
    <name type="scientific">Punica granatum</name>
    <name type="common">Pomegranate</name>
    <dbReference type="NCBI Taxonomy" id="22663"/>
    <lineage>
        <taxon>Eukaryota</taxon>
        <taxon>Viridiplantae</taxon>
        <taxon>Streptophyta</taxon>
        <taxon>Embryophyta</taxon>
        <taxon>Tracheophyta</taxon>
        <taxon>Spermatophyta</taxon>
        <taxon>Magnoliopsida</taxon>
        <taxon>eudicotyledons</taxon>
        <taxon>Gunneridae</taxon>
        <taxon>Pentapetalae</taxon>
        <taxon>rosids</taxon>
        <taxon>malvids</taxon>
        <taxon>Myrtales</taxon>
        <taxon>Lythraceae</taxon>
        <taxon>Punica</taxon>
    </lineage>
</organism>
<dbReference type="AlphaFoldDB" id="A0A218VUZ6"/>
<dbReference type="CDD" id="cd00265">
    <property type="entry name" value="MADS_MEF2_like"/>
    <property type="match status" value="1"/>
</dbReference>
<dbReference type="InterPro" id="IPR033896">
    <property type="entry name" value="MEF2-like_N"/>
</dbReference>
<comment type="subcellular location">
    <subcellularLocation>
        <location evidence="1">Nucleus</location>
    </subcellularLocation>
</comment>
<dbReference type="InterPro" id="IPR002100">
    <property type="entry name" value="TF_MADSbox"/>
</dbReference>
<keyword evidence="5" id="KW-0539">Nucleus</keyword>
<dbReference type="Proteomes" id="UP000233551">
    <property type="component" value="Unassembled WGS sequence"/>
</dbReference>
<reference evidence="8 10" key="3">
    <citation type="submission" date="2017-11" db="EMBL/GenBank/DDBJ databases">
        <title>De-novo sequencing of pomegranate (Punica granatum L.) genome.</title>
        <authorList>
            <person name="Akparov Z."/>
            <person name="Amiraslanov A."/>
            <person name="Hajiyeva S."/>
            <person name="Abbasov M."/>
            <person name="Kaur K."/>
            <person name="Hamwieh A."/>
            <person name="Solovyev V."/>
            <person name="Salamov A."/>
            <person name="Braich B."/>
            <person name="Kosarev P."/>
            <person name="Mahmoud A."/>
            <person name="Hajiyev E."/>
            <person name="Babayeva S."/>
            <person name="Izzatullayeva V."/>
            <person name="Mammadov A."/>
            <person name="Mammadov A."/>
            <person name="Sharifova S."/>
            <person name="Ojaghi J."/>
            <person name="Eynullazada K."/>
            <person name="Bayramov B."/>
            <person name="Abdulazimova A."/>
            <person name="Shahmuradov I."/>
        </authorList>
    </citation>
    <scope>NUCLEOTIDE SEQUENCE [LARGE SCALE GENOMIC DNA]</scope>
    <source>
        <strain evidence="8">AG2017</strain>
        <strain evidence="10">cv. AG2017</strain>
        <tissue evidence="8">Leaf</tissue>
    </source>
</reference>
<name>A0A218VUZ6_PUNGR</name>
<dbReference type="EMBL" id="PGOL01000571">
    <property type="protein sequence ID" value="PKI67974.1"/>
    <property type="molecule type" value="Genomic_DNA"/>
</dbReference>
<feature type="domain" description="MADS-box" evidence="6">
    <location>
        <begin position="1"/>
        <end position="61"/>
    </location>
</feature>
<evidence type="ECO:0000256" key="1">
    <source>
        <dbReference type="ARBA" id="ARBA00004123"/>
    </source>
</evidence>
<proteinExistence type="predicted"/>
<dbReference type="OrthoDB" id="1898716at2759"/>
<dbReference type="GeneID" id="116214377"/>
<keyword evidence="4" id="KW-0804">Transcription</keyword>
<dbReference type="SMART" id="SM00432">
    <property type="entry name" value="MADS"/>
    <property type="match status" value="1"/>
</dbReference>
<evidence type="ECO:0000259" key="6">
    <source>
        <dbReference type="PROSITE" id="PS50066"/>
    </source>
</evidence>
<gene>
    <name evidence="7" type="ORF">CDL15_Pgr006162</name>
    <name evidence="8" type="ORF">CRG98_011570</name>
</gene>
<dbReference type="STRING" id="22663.A0A218VUZ6"/>
<evidence type="ECO:0000256" key="3">
    <source>
        <dbReference type="ARBA" id="ARBA00023125"/>
    </source>
</evidence>
<dbReference type="GO" id="GO:0005634">
    <property type="term" value="C:nucleus"/>
    <property type="evidence" value="ECO:0007669"/>
    <property type="project" value="UniProtKB-SubCell"/>
</dbReference>
<protein>
    <recommendedName>
        <fullName evidence="6">MADS-box domain-containing protein</fullName>
    </recommendedName>
</protein>
<comment type="caution">
    <text evidence="7">The sequence shown here is derived from an EMBL/GenBank/DDBJ whole genome shotgun (WGS) entry which is preliminary data.</text>
</comment>
<accession>A0A218VUZ6</accession>
<dbReference type="PANTHER" id="PTHR11945">
    <property type="entry name" value="MADS BOX PROTEIN"/>
    <property type="match status" value="1"/>
</dbReference>
<keyword evidence="2" id="KW-0805">Transcription regulation</keyword>
<evidence type="ECO:0000256" key="2">
    <source>
        <dbReference type="ARBA" id="ARBA00023015"/>
    </source>
</evidence>
<evidence type="ECO:0000313" key="10">
    <source>
        <dbReference type="Proteomes" id="UP000233551"/>
    </source>
</evidence>
<evidence type="ECO:0000313" key="7">
    <source>
        <dbReference type="EMBL" id="OWM63900.1"/>
    </source>
</evidence>
<dbReference type="GO" id="GO:0045944">
    <property type="term" value="P:positive regulation of transcription by RNA polymerase II"/>
    <property type="evidence" value="ECO:0007669"/>
    <property type="project" value="InterPro"/>
</dbReference>
<dbReference type="GO" id="GO:0000981">
    <property type="term" value="F:DNA-binding transcription factor activity, RNA polymerase II-specific"/>
    <property type="evidence" value="ECO:0007669"/>
    <property type="project" value="TreeGrafter"/>
</dbReference>
<keyword evidence="3" id="KW-0238">DNA-binding</keyword>
<reference evidence="9" key="1">
    <citation type="journal article" date="2017" name="Plant J.">
        <title>The pomegranate (Punica granatum L.) genome and the genomics of punicalagin biosynthesis.</title>
        <authorList>
            <person name="Qin G."/>
            <person name="Xu C."/>
            <person name="Ming R."/>
            <person name="Tang H."/>
            <person name="Guyot R."/>
            <person name="Kramer E.M."/>
            <person name="Hu Y."/>
            <person name="Yi X."/>
            <person name="Qi Y."/>
            <person name="Xu X."/>
            <person name="Gao Z."/>
            <person name="Pan H."/>
            <person name="Jian J."/>
            <person name="Tian Y."/>
            <person name="Yue Z."/>
            <person name="Xu Y."/>
        </authorList>
    </citation>
    <scope>NUCLEOTIDE SEQUENCE [LARGE SCALE GENOMIC DNA]</scope>
    <source>
        <strain evidence="9">cv. Dabenzi</strain>
    </source>
</reference>
<dbReference type="Pfam" id="PF00319">
    <property type="entry name" value="SRF-TF"/>
    <property type="match status" value="1"/>
</dbReference>
<dbReference type="GO" id="GO:0000978">
    <property type="term" value="F:RNA polymerase II cis-regulatory region sequence-specific DNA binding"/>
    <property type="evidence" value="ECO:0007669"/>
    <property type="project" value="TreeGrafter"/>
</dbReference>
<dbReference type="GO" id="GO:0046983">
    <property type="term" value="F:protein dimerization activity"/>
    <property type="evidence" value="ECO:0007669"/>
    <property type="project" value="InterPro"/>
</dbReference>
<reference evidence="7" key="2">
    <citation type="submission" date="2017-06" db="EMBL/GenBank/DDBJ databases">
        <title>The pomegranate genome and the genomics of punicalagin biosynthesis.</title>
        <authorList>
            <person name="Xu C."/>
        </authorList>
    </citation>
    <scope>NUCLEOTIDE SEQUENCE [LARGE SCALE GENOMIC DNA]</scope>
    <source>
        <tissue evidence="7">Fresh leaf</tissue>
    </source>
</reference>
<keyword evidence="10" id="KW-1185">Reference proteome</keyword>
<evidence type="ECO:0000313" key="9">
    <source>
        <dbReference type="Proteomes" id="UP000197138"/>
    </source>
</evidence>
<evidence type="ECO:0000313" key="8">
    <source>
        <dbReference type="EMBL" id="PKI67974.1"/>
    </source>
</evidence>
<dbReference type="Gene3D" id="3.40.1810.10">
    <property type="entry name" value="Transcription factor, MADS-box"/>
    <property type="match status" value="1"/>
</dbReference>
<dbReference type="FunFam" id="3.40.1810.10:FF:000006">
    <property type="entry name" value="Agamous-like MADS-box protein AGL62"/>
    <property type="match status" value="1"/>
</dbReference>
<dbReference type="PANTHER" id="PTHR11945:SF229">
    <property type="entry name" value="AGAMOUS-LIKE 55-RELATED"/>
    <property type="match status" value="1"/>
</dbReference>
<dbReference type="PRINTS" id="PR00404">
    <property type="entry name" value="MADSDOMAIN"/>
</dbReference>
<evidence type="ECO:0000256" key="4">
    <source>
        <dbReference type="ARBA" id="ARBA00023163"/>
    </source>
</evidence>
<dbReference type="EMBL" id="MTKT01005880">
    <property type="protein sequence ID" value="OWM63900.1"/>
    <property type="molecule type" value="Genomic_DNA"/>
</dbReference>
<dbReference type="SUPFAM" id="SSF55455">
    <property type="entry name" value="SRF-like"/>
    <property type="match status" value="1"/>
</dbReference>
<dbReference type="InterPro" id="IPR036879">
    <property type="entry name" value="TF_MADSbox_sf"/>
</dbReference>
<dbReference type="PROSITE" id="PS50066">
    <property type="entry name" value="MADS_BOX_2"/>
    <property type="match status" value="1"/>
</dbReference>